<reference evidence="1 2" key="1">
    <citation type="submission" date="2023-01" db="EMBL/GenBank/DDBJ databases">
        <authorList>
            <person name="Whitehead M."/>
        </authorList>
    </citation>
    <scope>NUCLEOTIDE SEQUENCE [LARGE SCALE GENOMIC DNA]</scope>
</reference>
<gene>
    <name evidence="1" type="ORF">MEUPH1_LOCUS10884</name>
</gene>
<proteinExistence type="predicted"/>
<protein>
    <recommendedName>
        <fullName evidence="3">Reverse transcriptase</fullName>
    </recommendedName>
</protein>
<sequence length="104" mass="12105">MLTGHGCFGYYLHKYKKRFDPACVACGSPVDDVEHTLFRCDRWWQHRRELEVKIVAVMEPDTVVATMLEKAQYWNTVKAYAGMVHSTKEEEERQVQRGRAAVTL</sequence>
<keyword evidence="2" id="KW-1185">Reference proteome</keyword>
<dbReference type="AlphaFoldDB" id="A0AAV0WH25"/>
<accession>A0AAV0WH25</accession>
<evidence type="ECO:0008006" key="3">
    <source>
        <dbReference type="Google" id="ProtNLM"/>
    </source>
</evidence>
<name>A0AAV0WH25_9HEMI</name>
<evidence type="ECO:0000313" key="2">
    <source>
        <dbReference type="Proteomes" id="UP001160148"/>
    </source>
</evidence>
<dbReference type="EMBL" id="CARXXK010000002">
    <property type="protein sequence ID" value="CAI6354973.1"/>
    <property type="molecule type" value="Genomic_DNA"/>
</dbReference>
<comment type="caution">
    <text evidence="1">The sequence shown here is derived from an EMBL/GenBank/DDBJ whole genome shotgun (WGS) entry which is preliminary data.</text>
</comment>
<organism evidence="1 2">
    <name type="scientific">Macrosiphum euphorbiae</name>
    <name type="common">potato aphid</name>
    <dbReference type="NCBI Taxonomy" id="13131"/>
    <lineage>
        <taxon>Eukaryota</taxon>
        <taxon>Metazoa</taxon>
        <taxon>Ecdysozoa</taxon>
        <taxon>Arthropoda</taxon>
        <taxon>Hexapoda</taxon>
        <taxon>Insecta</taxon>
        <taxon>Pterygota</taxon>
        <taxon>Neoptera</taxon>
        <taxon>Paraneoptera</taxon>
        <taxon>Hemiptera</taxon>
        <taxon>Sternorrhyncha</taxon>
        <taxon>Aphidomorpha</taxon>
        <taxon>Aphidoidea</taxon>
        <taxon>Aphididae</taxon>
        <taxon>Macrosiphini</taxon>
        <taxon>Macrosiphum</taxon>
    </lineage>
</organism>
<evidence type="ECO:0000313" key="1">
    <source>
        <dbReference type="EMBL" id="CAI6354973.1"/>
    </source>
</evidence>
<dbReference type="Proteomes" id="UP001160148">
    <property type="component" value="Unassembled WGS sequence"/>
</dbReference>